<dbReference type="Proteomes" id="UP001057877">
    <property type="component" value="Chromosome"/>
</dbReference>
<evidence type="ECO:0000259" key="8">
    <source>
        <dbReference type="Pfam" id="PF05504"/>
    </source>
</evidence>
<dbReference type="InterPro" id="IPR038501">
    <property type="entry name" value="Spore_GerAC_C_sf"/>
</dbReference>
<evidence type="ECO:0000259" key="9">
    <source>
        <dbReference type="Pfam" id="PF25198"/>
    </source>
</evidence>
<evidence type="ECO:0000313" key="11">
    <source>
        <dbReference type="Proteomes" id="UP001057877"/>
    </source>
</evidence>
<evidence type="ECO:0000256" key="2">
    <source>
        <dbReference type="ARBA" id="ARBA00007886"/>
    </source>
</evidence>
<proteinExistence type="inferred from homology"/>
<evidence type="ECO:0000256" key="4">
    <source>
        <dbReference type="ARBA" id="ARBA00022729"/>
    </source>
</evidence>
<dbReference type="NCBIfam" id="TIGR02887">
    <property type="entry name" value="spore_ger_x_C"/>
    <property type="match status" value="1"/>
</dbReference>
<keyword evidence="7" id="KW-0449">Lipoprotein</keyword>
<dbReference type="InterPro" id="IPR008844">
    <property type="entry name" value="Spore_GerAC-like"/>
</dbReference>
<name>A0ABY5S3W6_9BACL</name>
<evidence type="ECO:0000256" key="5">
    <source>
        <dbReference type="ARBA" id="ARBA00023136"/>
    </source>
</evidence>
<dbReference type="Gene3D" id="6.20.190.10">
    <property type="entry name" value="Nutrient germinant receptor protein C, domain 1"/>
    <property type="match status" value="1"/>
</dbReference>
<dbReference type="InterPro" id="IPR057336">
    <property type="entry name" value="GerAC_N"/>
</dbReference>
<evidence type="ECO:0000256" key="7">
    <source>
        <dbReference type="ARBA" id="ARBA00023288"/>
    </source>
</evidence>
<gene>
    <name evidence="10" type="ORF">L1F29_24510</name>
</gene>
<dbReference type="EMBL" id="CP091430">
    <property type="protein sequence ID" value="UVI28586.1"/>
    <property type="molecule type" value="Genomic_DNA"/>
</dbReference>
<accession>A0ABY5S3W6</accession>
<keyword evidence="6" id="KW-0564">Palmitate</keyword>
<keyword evidence="3" id="KW-0309">Germination</keyword>
<sequence length="399" mass="44094">MKHRFAALIGILACFVILTGCWSRKELNDLGIVLAIGIDKAGKQYEVSVQVVNPGEVAVKRGGTSGYSPVTLYSSKGNTIAEAIRRLTTVTPRKTYFSHIRILVLSESLARQGIGRTLDYLSRDHEFRSDFYIAIAREMAAKEILGYMSPLEKIPANKLFHSLEVAEKEWSPIIAVQLNELTEDLLRKGDNPVLTGIRVAGDKELGLRKENVESIIPGAVLQVRGLGVFKDDKLVGWLNETESKGYSDLTDKLHRTAVEMACPEGGKLAVDIVSSKTKLTGKVVGGEPEGRAVIRTEADVSDVECQIDLSKADTFADLEKRTAAILKRHSEAAVAKAQKLETDIFGFGEAVRRANPAFWRKAKLDWDSRFAKLPVRIEVDVKIRRIGTITNPLIKQLKE</sequence>
<evidence type="ECO:0000256" key="1">
    <source>
        <dbReference type="ARBA" id="ARBA00004635"/>
    </source>
</evidence>
<protein>
    <submittedName>
        <fullName evidence="10">Ger(X)C family spore germination protein</fullName>
    </submittedName>
</protein>
<dbReference type="PANTHER" id="PTHR35789:SF1">
    <property type="entry name" value="SPORE GERMINATION PROTEIN B3"/>
    <property type="match status" value="1"/>
</dbReference>
<dbReference type="PROSITE" id="PS51257">
    <property type="entry name" value="PROKAR_LIPOPROTEIN"/>
    <property type="match status" value="1"/>
</dbReference>
<evidence type="ECO:0000256" key="3">
    <source>
        <dbReference type="ARBA" id="ARBA00022544"/>
    </source>
</evidence>
<keyword evidence="11" id="KW-1185">Reference proteome</keyword>
<dbReference type="Pfam" id="PF05504">
    <property type="entry name" value="Spore_GerAC"/>
    <property type="match status" value="1"/>
</dbReference>
<keyword evidence="4" id="KW-0732">Signal</keyword>
<reference evidence="10" key="1">
    <citation type="submission" date="2022-01" db="EMBL/GenBank/DDBJ databases">
        <title>Paenibacillus spongiae sp. nov., isolated from marine sponge.</title>
        <authorList>
            <person name="Li Z."/>
            <person name="Zhang M."/>
        </authorList>
    </citation>
    <scope>NUCLEOTIDE SEQUENCE</scope>
    <source>
        <strain evidence="10">PHS-Z3</strain>
    </source>
</reference>
<keyword evidence="5" id="KW-0472">Membrane</keyword>
<dbReference type="Pfam" id="PF25198">
    <property type="entry name" value="Spore_GerAC_N"/>
    <property type="match status" value="1"/>
</dbReference>
<feature type="domain" description="Spore germination protein N-terminal" evidence="9">
    <location>
        <begin position="24"/>
        <end position="198"/>
    </location>
</feature>
<evidence type="ECO:0000256" key="6">
    <source>
        <dbReference type="ARBA" id="ARBA00023139"/>
    </source>
</evidence>
<organism evidence="10 11">
    <name type="scientific">Paenibacillus spongiae</name>
    <dbReference type="NCBI Taxonomy" id="2909671"/>
    <lineage>
        <taxon>Bacteria</taxon>
        <taxon>Bacillati</taxon>
        <taxon>Bacillota</taxon>
        <taxon>Bacilli</taxon>
        <taxon>Bacillales</taxon>
        <taxon>Paenibacillaceae</taxon>
        <taxon>Paenibacillus</taxon>
    </lineage>
</organism>
<comment type="similarity">
    <text evidence="2">Belongs to the GerABKC lipoprotein family.</text>
</comment>
<comment type="subcellular location">
    <subcellularLocation>
        <location evidence="1">Membrane</location>
        <topology evidence="1">Lipid-anchor</topology>
    </subcellularLocation>
</comment>
<evidence type="ECO:0000313" key="10">
    <source>
        <dbReference type="EMBL" id="UVI28586.1"/>
    </source>
</evidence>
<dbReference type="RefSeq" id="WP_258384675.1">
    <property type="nucleotide sequence ID" value="NZ_CP091430.1"/>
</dbReference>
<dbReference type="PANTHER" id="PTHR35789">
    <property type="entry name" value="SPORE GERMINATION PROTEIN B3"/>
    <property type="match status" value="1"/>
</dbReference>
<dbReference type="Gene3D" id="3.30.300.210">
    <property type="entry name" value="Nutrient germinant receptor protein C, domain 3"/>
    <property type="match status" value="1"/>
</dbReference>
<feature type="domain" description="Spore germination GerAC-like C-terminal" evidence="8">
    <location>
        <begin position="225"/>
        <end position="387"/>
    </location>
</feature>
<dbReference type="InterPro" id="IPR046953">
    <property type="entry name" value="Spore_GerAC-like_C"/>
</dbReference>